<dbReference type="PATRIC" id="fig|1434118.4.peg.3736"/>
<dbReference type="Proteomes" id="UP000033123">
    <property type="component" value="Chromosome"/>
</dbReference>
<evidence type="ECO:0000313" key="2">
    <source>
        <dbReference type="EMBL" id="AKB37464.1"/>
    </source>
</evidence>
<sequence>MRAVLGVAESLPFKRHSFDLILIVAALSLFKDPVHALHEAARVLKPGGQIVIGILDRNSLYGDFYESRKKEGSFSSEAKFLSTAEVSGWLIKLGFEEIKTCQTLFKQPEKIERIELPQKGSGTGSFAVISSRKTFCGFGD</sequence>
<dbReference type="EMBL" id="CP009508">
    <property type="protein sequence ID" value="AKB37464.1"/>
    <property type="molecule type" value="Genomic_DNA"/>
</dbReference>
<dbReference type="AlphaFoldDB" id="A0A0E3PP45"/>
<evidence type="ECO:0000313" key="3">
    <source>
        <dbReference type="Proteomes" id="UP000033123"/>
    </source>
</evidence>
<reference evidence="2 3" key="1">
    <citation type="submission" date="2014-07" db="EMBL/GenBank/DDBJ databases">
        <title>Methanogenic archaea and the global carbon cycle.</title>
        <authorList>
            <person name="Henriksen J.R."/>
            <person name="Luke J."/>
            <person name="Reinhart S."/>
            <person name="Benedict M.N."/>
            <person name="Youngblut N.D."/>
            <person name="Metcalf M.E."/>
            <person name="Whitaker R.J."/>
            <person name="Metcalf W.W."/>
        </authorList>
    </citation>
    <scope>NUCLEOTIDE SEQUENCE [LARGE SCALE GENOMIC DNA]</scope>
    <source>
        <strain evidence="2 3">C2J</strain>
    </source>
</reference>
<dbReference type="Gene3D" id="3.40.50.150">
    <property type="entry name" value="Vaccinia Virus protein VP39"/>
    <property type="match status" value="1"/>
</dbReference>
<keyword evidence="2" id="KW-0808">Transferase</keyword>
<dbReference type="GO" id="GO:0008757">
    <property type="term" value="F:S-adenosylmethionine-dependent methyltransferase activity"/>
    <property type="evidence" value="ECO:0007669"/>
    <property type="project" value="InterPro"/>
</dbReference>
<dbReference type="GO" id="GO:0032259">
    <property type="term" value="P:methylation"/>
    <property type="evidence" value="ECO:0007669"/>
    <property type="project" value="UniProtKB-KW"/>
</dbReference>
<feature type="domain" description="Methyltransferase type 11" evidence="1">
    <location>
        <begin position="4"/>
        <end position="52"/>
    </location>
</feature>
<dbReference type="InterPro" id="IPR029063">
    <property type="entry name" value="SAM-dependent_MTases_sf"/>
</dbReference>
<dbReference type="InterPro" id="IPR013216">
    <property type="entry name" value="Methyltransf_11"/>
</dbReference>
<dbReference type="HOGENOM" id="CLU_1830622_0_0_2"/>
<keyword evidence="2" id="KW-0830">Ubiquinone</keyword>
<proteinExistence type="predicted"/>
<name>A0A0E3PP45_9EURY</name>
<protein>
    <submittedName>
        <fullName evidence="2">Ubiquinone/menaquinone biosynthesis methyltransferase</fullName>
    </submittedName>
</protein>
<keyword evidence="2" id="KW-0489">Methyltransferase</keyword>
<dbReference type="Pfam" id="PF08241">
    <property type="entry name" value="Methyltransf_11"/>
    <property type="match status" value="1"/>
</dbReference>
<dbReference type="SUPFAM" id="SSF53335">
    <property type="entry name" value="S-adenosyl-L-methionine-dependent methyltransferases"/>
    <property type="match status" value="1"/>
</dbReference>
<dbReference type="CDD" id="cd02440">
    <property type="entry name" value="AdoMet_MTases"/>
    <property type="match status" value="1"/>
</dbReference>
<accession>A0A0E3PP45</accession>
<evidence type="ECO:0000259" key="1">
    <source>
        <dbReference type="Pfam" id="PF08241"/>
    </source>
</evidence>
<dbReference type="STRING" id="1434118.MSSAC_2874"/>
<dbReference type="KEGG" id="msj:MSSAC_2874"/>
<organism evidence="2 3">
    <name type="scientific">Methanosarcina siciliae C2J</name>
    <dbReference type="NCBI Taxonomy" id="1434118"/>
    <lineage>
        <taxon>Archaea</taxon>
        <taxon>Methanobacteriati</taxon>
        <taxon>Methanobacteriota</taxon>
        <taxon>Stenosarchaea group</taxon>
        <taxon>Methanomicrobia</taxon>
        <taxon>Methanosarcinales</taxon>
        <taxon>Methanosarcinaceae</taxon>
        <taxon>Methanosarcina</taxon>
    </lineage>
</organism>
<gene>
    <name evidence="2" type="ORF">MSSAC_2874</name>
</gene>